<proteinExistence type="predicted"/>
<reference evidence="3" key="1">
    <citation type="submission" date="2016-09" db="EMBL/GenBank/DDBJ databases">
        <title>Complete Genome Sequence of Brevibacterium linens SMQ-1335.</title>
        <authorList>
            <person name="de Melo A.G."/>
            <person name="Labrie S.J."/>
            <person name="Dumaresq J."/>
            <person name="Roberts R.J."/>
            <person name="Tremblay D.M."/>
            <person name="Moineau S."/>
        </authorList>
    </citation>
    <scope>NUCLEOTIDE SEQUENCE [LARGE SCALE GENOMIC DNA]</scope>
    <source>
        <strain evidence="3">SMQ-1335</strain>
    </source>
</reference>
<protein>
    <submittedName>
        <fullName evidence="2">Uncharacterized protein</fullName>
    </submittedName>
</protein>
<dbReference type="AlphaFoldDB" id="A0A1D7VZM3"/>
<dbReference type="KEGG" id="blin:BLSMQ_0452"/>
<gene>
    <name evidence="2" type="ORF">BLSMQ_0452</name>
</gene>
<name>A0A1D7VZM3_BREAU</name>
<feature type="compositionally biased region" description="Polar residues" evidence="1">
    <location>
        <begin position="57"/>
        <end position="66"/>
    </location>
</feature>
<dbReference type="Proteomes" id="UP000094793">
    <property type="component" value="Chromosome"/>
</dbReference>
<feature type="region of interest" description="Disordered" evidence="1">
    <location>
        <begin position="10"/>
        <end position="33"/>
    </location>
</feature>
<accession>A0A1D7VZM3</accession>
<feature type="compositionally biased region" description="Low complexity" evidence="1">
    <location>
        <begin position="14"/>
        <end position="33"/>
    </location>
</feature>
<evidence type="ECO:0000313" key="2">
    <source>
        <dbReference type="EMBL" id="AOP52170.1"/>
    </source>
</evidence>
<evidence type="ECO:0000313" key="3">
    <source>
        <dbReference type="Proteomes" id="UP000094793"/>
    </source>
</evidence>
<feature type="region of interest" description="Disordered" evidence="1">
    <location>
        <begin position="51"/>
        <end position="75"/>
    </location>
</feature>
<sequence length="75" mass="7658">MVGCFRGECSHLQSSLPTPVSTGSGSTVSGGFSLISASSEGSRGVVQLLSRPAAPGQTRSAAQTPRTEALTWEFS</sequence>
<organism evidence="2 3">
    <name type="scientific">Brevibacterium aurantiacum</name>
    <dbReference type="NCBI Taxonomy" id="273384"/>
    <lineage>
        <taxon>Bacteria</taxon>
        <taxon>Bacillati</taxon>
        <taxon>Actinomycetota</taxon>
        <taxon>Actinomycetes</taxon>
        <taxon>Micrococcales</taxon>
        <taxon>Brevibacteriaceae</taxon>
        <taxon>Brevibacterium</taxon>
    </lineage>
</organism>
<evidence type="ECO:0000256" key="1">
    <source>
        <dbReference type="SAM" id="MobiDB-lite"/>
    </source>
</evidence>
<dbReference type="EMBL" id="CP017150">
    <property type="protein sequence ID" value="AOP52170.1"/>
    <property type="molecule type" value="Genomic_DNA"/>
</dbReference>